<evidence type="ECO:0000256" key="1">
    <source>
        <dbReference type="SAM" id="Phobius"/>
    </source>
</evidence>
<comment type="caution">
    <text evidence="3">The sequence shown here is derived from an EMBL/GenBank/DDBJ whole genome shotgun (WGS) entry which is preliminary data.</text>
</comment>
<dbReference type="Gene3D" id="3.40.50.720">
    <property type="entry name" value="NAD(P)-binding Rossmann-like Domain"/>
    <property type="match status" value="1"/>
</dbReference>
<evidence type="ECO:0000313" key="6">
    <source>
        <dbReference type="Proteomes" id="UP000245956"/>
    </source>
</evidence>
<dbReference type="SUPFAM" id="SSF51735">
    <property type="entry name" value="NAD(P)-binding Rossmann-fold domains"/>
    <property type="match status" value="1"/>
</dbReference>
<reference evidence="3 5" key="3">
    <citation type="submission" date="2016-01" db="EMBL/GenBank/DDBJ databases">
        <title>Biosynthesis of antibiotic leucinostatins and their inhibition on Phytophthora in bio-control Purpureocillium lilacinum.</title>
        <authorList>
            <person name="Wang G."/>
            <person name="Liu Z."/>
            <person name="Lin R."/>
            <person name="Li E."/>
            <person name="Mao Z."/>
            <person name="Ling J."/>
            <person name="Yin W."/>
            <person name="Xie B."/>
        </authorList>
    </citation>
    <scope>NUCLEOTIDE SEQUENCE [LARGE SCALE GENOMIC DNA]</scope>
    <source>
        <strain evidence="3">PLBJ-1</strain>
    </source>
</reference>
<dbReference type="InterPro" id="IPR036291">
    <property type="entry name" value="NAD(P)-bd_dom_sf"/>
</dbReference>
<dbReference type="PANTHER" id="PTHR43550">
    <property type="entry name" value="3-KETODIHYDROSPHINGOSINE REDUCTASE"/>
    <property type="match status" value="1"/>
</dbReference>
<proteinExistence type="predicted"/>
<dbReference type="Proteomes" id="UP000245956">
    <property type="component" value="Unassembled WGS sequence"/>
</dbReference>
<dbReference type="GO" id="GO:0005789">
    <property type="term" value="C:endoplasmic reticulum membrane"/>
    <property type="evidence" value="ECO:0007669"/>
    <property type="project" value="TreeGrafter"/>
</dbReference>
<keyword evidence="1" id="KW-0812">Transmembrane</keyword>
<reference evidence="4 6" key="2">
    <citation type="journal article" date="2016" name="Front. Microbiol.">
        <title>Genome and transcriptome sequences reveal the specific parasitism of the nematophagous Purpureocillium lilacinum 36-1.</title>
        <authorList>
            <person name="Xie J."/>
            <person name="Li S."/>
            <person name="Mo C."/>
            <person name="Xiao X."/>
            <person name="Peng D."/>
            <person name="Wang G."/>
            <person name="Xiao Y."/>
        </authorList>
    </citation>
    <scope>NUCLEOTIDE SEQUENCE [LARGE SCALE GENOMIC DNA]</scope>
    <source>
        <strain evidence="4 6">36-1</strain>
    </source>
</reference>
<dbReference type="EMBL" id="LCWV01000001">
    <property type="protein sequence ID" value="PWI76853.1"/>
    <property type="molecule type" value="Genomic_DNA"/>
</dbReference>
<reference evidence="4" key="1">
    <citation type="submission" date="2015-05" db="EMBL/GenBank/DDBJ databases">
        <authorList>
            <person name="Wang D.B."/>
            <person name="Wang M."/>
        </authorList>
    </citation>
    <scope>NUCLEOTIDE SEQUENCE</scope>
    <source>
        <strain evidence="4">36-1</strain>
    </source>
</reference>
<dbReference type="EMBL" id="LSBH01000005">
    <property type="protein sequence ID" value="OAQ78359.1"/>
    <property type="molecule type" value="Genomic_DNA"/>
</dbReference>
<gene>
    <name evidence="4" type="ORF">PCL_04047</name>
    <name evidence="2" type="ORF">Purlil1_3418</name>
    <name evidence="3" type="ORF">VFPBJ_06479</name>
</gene>
<feature type="transmembrane region" description="Helical" evidence="1">
    <location>
        <begin position="155"/>
        <end position="173"/>
    </location>
</feature>
<dbReference type="InterPro" id="IPR002347">
    <property type="entry name" value="SDR_fam"/>
</dbReference>
<keyword evidence="1" id="KW-0472">Membrane</keyword>
<dbReference type="PANTHER" id="PTHR43550:SF3">
    <property type="entry name" value="3-KETODIHYDROSPHINGOSINE REDUCTASE"/>
    <property type="match status" value="1"/>
</dbReference>
<dbReference type="GO" id="GO:0006666">
    <property type="term" value="P:3-keto-sphinganine metabolic process"/>
    <property type="evidence" value="ECO:0007669"/>
    <property type="project" value="TreeGrafter"/>
</dbReference>
<organism evidence="3 5">
    <name type="scientific">Purpureocillium lilacinum</name>
    <name type="common">Paecilomyces lilacinus</name>
    <dbReference type="NCBI Taxonomy" id="33203"/>
    <lineage>
        <taxon>Eukaryota</taxon>
        <taxon>Fungi</taxon>
        <taxon>Dikarya</taxon>
        <taxon>Ascomycota</taxon>
        <taxon>Pezizomycotina</taxon>
        <taxon>Sordariomycetes</taxon>
        <taxon>Hypocreomycetidae</taxon>
        <taxon>Hypocreales</taxon>
        <taxon>Ophiocordycipitaceae</taxon>
        <taxon>Purpureocillium</taxon>
    </lineage>
</organism>
<keyword evidence="1" id="KW-1133">Transmembrane helix</keyword>
<evidence type="ECO:0000313" key="3">
    <source>
        <dbReference type="EMBL" id="OAQ78359.1"/>
    </source>
</evidence>
<dbReference type="PRINTS" id="PR00081">
    <property type="entry name" value="GDHRDH"/>
</dbReference>
<reference evidence="2 7" key="5">
    <citation type="journal article" date="2024" name="Microbiol. Resour. Announc.">
        <title>Genome annotations for the ascomycete fungi Trichoderma harzianum, Trichoderma aggressivum, and Purpureocillium lilacinum.</title>
        <authorList>
            <person name="Beijen E.P.W."/>
            <person name="Ohm R.A."/>
        </authorList>
    </citation>
    <scope>NUCLEOTIDE SEQUENCE [LARGE SCALE GENOMIC DNA]</scope>
    <source>
        <strain evidence="2 7">CBS 150709</strain>
    </source>
</reference>
<dbReference type="AlphaFoldDB" id="A0A179GMI3"/>
<reference evidence="2" key="4">
    <citation type="submission" date="2023-11" db="EMBL/GenBank/DDBJ databases">
        <authorList>
            <person name="Beijen E."/>
            <person name="Ohm R.A."/>
        </authorList>
    </citation>
    <scope>NUCLEOTIDE SEQUENCE</scope>
    <source>
        <strain evidence="2">CBS 150709</strain>
    </source>
</reference>
<name>A0A179GMI3_PURLI</name>
<accession>A0A179GMI3</accession>
<evidence type="ECO:0000313" key="4">
    <source>
        <dbReference type="EMBL" id="PWI76853.1"/>
    </source>
</evidence>
<sequence>MKDLTGQTVFIAGGSTGLGRELAIGLAKRGCHITIFARRPQQLEDARTAVLAARKHEKQEVTVQSLDLTDAAKTHEAFKSQPRLPDVLYCVAGGTTNELGFLVDLSADDVQRCMTNNYLTSAFPAQAMLKLWTEDDKQSGSPSPGRAQRPRKRKIVFVSSAAAFVAFPGYVAYTPAKCAVRALADVLRTELMRYSGPTSQYSVHIAFPSNFISPSFVDEQENKPALTKRLEGTEAPTSELAKKLHSADHVAEYIAAAVDRGQYVICSEYEAALLFGAMVGLSPKRGLGIADSLVSMLAVVAGPLLRRWLDAKCAADRA</sequence>
<dbReference type="GO" id="GO:0047560">
    <property type="term" value="F:3-dehydrosphinganine reductase activity"/>
    <property type="evidence" value="ECO:0007669"/>
    <property type="project" value="TreeGrafter"/>
</dbReference>
<dbReference type="EMBL" id="JAWRVI010000009">
    <property type="protein sequence ID" value="KAK4092165.1"/>
    <property type="molecule type" value="Genomic_DNA"/>
</dbReference>
<keyword evidence="7" id="KW-1185">Reference proteome</keyword>
<evidence type="ECO:0000313" key="2">
    <source>
        <dbReference type="EMBL" id="KAK4092165.1"/>
    </source>
</evidence>
<dbReference type="Proteomes" id="UP001287286">
    <property type="component" value="Unassembled WGS sequence"/>
</dbReference>
<dbReference type="Proteomes" id="UP000078240">
    <property type="component" value="Unassembled WGS sequence"/>
</dbReference>
<evidence type="ECO:0000313" key="7">
    <source>
        <dbReference type="Proteomes" id="UP001287286"/>
    </source>
</evidence>
<protein>
    <submittedName>
        <fullName evidence="3">Short chain dehydrogenase/reductase family oxidoreductase</fullName>
    </submittedName>
</protein>
<dbReference type="Pfam" id="PF00106">
    <property type="entry name" value="adh_short"/>
    <property type="match status" value="1"/>
</dbReference>
<evidence type="ECO:0000313" key="5">
    <source>
        <dbReference type="Proteomes" id="UP000078240"/>
    </source>
</evidence>
<dbReference type="GO" id="GO:0030148">
    <property type="term" value="P:sphingolipid biosynthetic process"/>
    <property type="evidence" value="ECO:0007669"/>
    <property type="project" value="TreeGrafter"/>
</dbReference>